<dbReference type="AlphaFoldDB" id="A0A2G8LGN2"/>
<dbReference type="GO" id="GO:0005829">
    <property type="term" value="C:cytosol"/>
    <property type="evidence" value="ECO:0007669"/>
    <property type="project" value="TreeGrafter"/>
</dbReference>
<dbReference type="Gene3D" id="3.40.50.150">
    <property type="entry name" value="Vaccinia Virus protein VP39"/>
    <property type="match status" value="1"/>
</dbReference>
<dbReference type="PANTHER" id="PTHR14614:SF109">
    <property type="entry name" value="RIBOSOMAL LYSINE N-METHYLTRANSFERASE 5"/>
    <property type="match status" value="1"/>
</dbReference>
<dbReference type="EMBL" id="MRZV01000084">
    <property type="protein sequence ID" value="PIK59406.1"/>
    <property type="molecule type" value="Genomic_DNA"/>
</dbReference>
<dbReference type="OrthoDB" id="413520at2759"/>
<dbReference type="SUPFAM" id="SSF53335">
    <property type="entry name" value="S-adenosyl-L-methionine-dependent methyltransferases"/>
    <property type="match status" value="1"/>
</dbReference>
<gene>
    <name evidence="1" type="ORF">BSL78_03708</name>
</gene>
<keyword evidence="2" id="KW-1185">Reference proteome</keyword>
<comment type="caution">
    <text evidence="1">The sequence shown here is derived from an EMBL/GenBank/DDBJ whole genome shotgun (WGS) entry which is preliminary data.</text>
</comment>
<accession>A0A2G8LGN2</accession>
<dbReference type="InterPro" id="IPR019410">
    <property type="entry name" value="Methyltransf_16"/>
</dbReference>
<dbReference type="InterPro" id="IPR029063">
    <property type="entry name" value="SAM-dependent_MTases_sf"/>
</dbReference>
<proteinExistence type="predicted"/>
<dbReference type="Pfam" id="PF10294">
    <property type="entry name" value="Methyltransf_16"/>
    <property type="match status" value="1"/>
</dbReference>
<reference evidence="1 2" key="1">
    <citation type="journal article" date="2017" name="PLoS Biol.">
        <title>The sea cucumber genome provides insights into morphological evolution and visceral regeneration.</title>
        <authorList>
            <person name="Zhang X."/>
            <person name="Sun L."/>
            <person name="Yuan J."/>
            <person name="Sun Y."/>
            <person name="Gao Y."/>
            <person name="Zhang L."/>
            <person name="Li S."/>
            <person name="Dai H."/>
            <person name="Hamel J.F."/>
            <person name="Liu C."/>
            <person name="Yu Y."/>
            <person name="Liu S."/>
            <person name="Lin W."/>
            <person name="Guo K."/>
            <person name="Jin S."/>
            <person name="Xu P."/>
            <person name="Storey K.B."/>
            <person name="Huan P."/>
            <person name="Zhang T."/>
            <person name="Zhou Y."/>
            <person name="Zhang J."/>
            <person name="Lin C."/>
            <person name="Li X."/>
            <person name="Xing L."/>
            <person name="Huo D."/>
            <person name="Sun M."/>
            <person name="Wang L."/>
            <person name="Mercier A."/>
            <person name="Li F."/>
            <person name="Yang H."/>
            <person name="Xiang J."/>
        </authorList>
    </citation>
    <scope>NUCLEOTIDE SEQUENCE [LARGE SCALE GENOMIC DNA]</scope>
    <source>
        <strain evidence="1">Shaxun</strain>
        <tissue evidence="1">Muscle</tissue>
    </source>
</reference>
<dbReference type="PANTHER" id="PTHR14614">
    <property type="entry name" value="HEPATOCELLULAR CARCINOMA-ASSOCIATED ANTIGEN"/>
    <property type="match status" value="1"/>
</dbReference>
<dbReference type="GO" id="GO:0032991">
    <property type="term" value="C:protein-containing complex"/>
    <property type="evidence" value="ECO:0007669"/>
    <property type="project" value="TreeGrafter"/>
</dbReference>
<dbReference type="Proteomes" id="UP000230750">
    <property type="component" value="Unassembled WGS sequence"/>
</dbReference>
<sequence>MIREDCAQEDCIKGTCNIEQTCEQESEGETMSASKPTSAVMLYEPLSFLKPFNQEERTFTVAGHLIHIHQMWQEFGVAAVVWDAAIVLTEYLERQVSDGRLVMKDKRIIELGAGTGLVSMASAILGGNTTSTERSTLQILKKKLNKP</sequence>
<dbReference type="STRING" id="307972.A0A2G8LGN2"/>
<organism evidence="1 2">
    <name type="scientific">Stichopus japonicus</name>
    <name type="common">Sea cucumber</name>
    <dbReference type="NCBI Taxonomy" id="307972"/>
    <lineage>
        <taxon>Eukaryota</taxon>
        <taxon>Metazoa</taxon>
        <taxon>Echinodermata</taxon>
        <taxon>Eleutherozoa</taxon>
        <taxon>Echinozoa</taxon>
        <taxon>Holothuroidea</taxon>
        <taxon>Aspidochirotacea</taxon>
        <taxon>Aspidochirotida</taxon>
        <taxon>Stichopodidae</taxon>
        <taxon>Apostichopus</taxon>
    </lineage>
</organism>
<protein>
    <submittedName>
        <fullName evidence="1">Uncharacterized protein</fullName>
    </submittedName>
</protein>
<name>A0A2G8LGN2_STIJA</name>
<evidence type="ECO:0000313" key="2">
    <source>
        <dbReference type="Proteomes" id="UP000230750"/>
    </source>
</evidence>
<evidence type="ECO:0000313" key="1">
    <source>
        <dbReference type="EMBL" id="PIK59406.1"/>
    </source>
</evidence>